<protein>
    <recommendedName>
        <fullName evidence="5">Involucrin repeat protein</fullName>
    </recommendedName>
</protein>
<feature type="compositionally biased region" description="Basic and acidic residues" evidence="2">
    <location>
        <begin position="3382"/>
        <end position="3408"/>
    </location>
</feature>
<feature type="compositionally biased region" description="Low complexity" evidence="2">
    <location>
        <begin position="875"/>
        <end position="888"/>
    </location>
</feature>
<feature type="compositionally biased region" description="Low complexity" evidence="2">
    <location>
        <begin position="3820"/>
        <end position="3832"/>
    </location>
</feature>
<feature type="region of interest" description="Disordered" evidence="2">
    <location>
        <begin position="2193"/>
        <end position="2263"/>
    </location>
</feature>
<feature type="compositionally biased region" description="Polar residues" evidence="2">
    <location>
        <begin position="4996"/>
        <end position="5007"/>
    </location>
</feature>
<feature type="compositionally biased region" description="Basic and acidic residues" evidence="2">
    <location>
        <begin position="4927"/>
        <end position="4945"/>
    </location>
</feature>
<feature type="region of interest" description="Disordered" evidence="2">
    <location>
        <begin position="495"/>
        <end position="787"/>
    </location>
</feature>
<feature type="compositionally biased region" description="Basic residues" evidence="2">
    <location>
        <begin position="1116"/>
        <end position="1125"/>
    </location>
</feature>
<dbReference type="eggNOG" id="ENOG502QRYC">
    <property type="taxonomic scope" value="Eukaryota"/>
</dbReference>
<feature type="compositionally biased region" description="Basic residues" evidence="2">
    <location>
        <begin position="2458"/>
        <end position="2470"/>
    </location>
</feature>
<feature type="compositionally biased region" description="Basic and acidic residues" evidence="2">
    <location>
        <begin position="78"/>
        <end position="131"/>
    </location>
</feature>
<feature type="compositionally biased region" description="Basic and acidic residues" evidence="2">
    <location>
        <begin position="1764"/>
        <end position="1792"/>
    </location>
</feature>
<feature type="compositionally biased region" description="Low complexity" evidence="2">
    <location>
        <begin position="1709"/>
        <end position="1720"/>
    </location>
</feature>
<feature type="compositionally biased region" description="Basic residues" evidence="2">
    <location>
        <begin position="4283"/>
        <end position="4297"/>
    </location>
</feature>
<feature type="region of interest" description="Disordered" evidence="2">
    <location>
        <begin position="1"/>
        <end position="151"/>
    </location>
</feature>
<feature type="region of interest" description="Disordered" evidence="2">
    <location>
        <begin position="405"/>
        <end position="432"/>
    </location>
</feature>
<name>M1W322_CLAP2</name>
<feature type="compositionally biased region" description="Polar residues" evidence="2">
    <location>
        <begin position="1752"/>
        <end position="1763"/>
    </location>
</feature>
<feature type="compositionally biased region" description="Basic and acidic residues" evidence="2">
    <location>
        <begin position="1379"/>
        <end position="1390"/>
    </location>
</feature>
<feature type="compositionally biased region" description="Low complexity" evidence="2">
    <location>
        <begin position="3971"/>
        <end position="3980"/>
    </location>
</feature>
<feature type="compositionally biased region" description="Basic residues" evidence="2">
    <location>
        <begin position="3528"/>
        <end position="3540"/>
    </location>
</feature>
<feature type="compositionally biased region" description="Basic and acidic residues" evidence="2">
    <location>
        <begin position="2592"/>
        <end position="2601"/>
    </location>
</feature>
<feature type="compositionally biased region" description="Low complexity" evidence="2">
    <location>
        <begin position="4382"/>
        <end position="4391"/>
    </location>
</feature>
<feature type="compositionally biased region" description="Polar residues" evidence="2">
    <location>
        <begin position="3086"/>
        <end position="3114"/>
    </location>
</feature>
<feature type="compositionally biased region" description="Basic and acidic residues" evidence="2">
    <location>
        <begin position="573"/>
        <end position="592"/>
    </location>
</feature>
<feature type="compositionally biased region" description="Basic and acidic residues" evidence="2">
    <location>
        <begin position="3754"/>
        <end position="3766"/>
    </location>
</feature>
<dbReference type="InterPro" id="IPR053268">
    <property type="entry name" value="Woronin_anchor"/>
</dbReference>
<evidence type="ECO:0008006" key="5">
    <source>
        <dbReference type="Google" id="ProtNLM"/>
    </source>
</evidence>
<accession>M1W322</accession>
<feature type="compositionally biased region" description="Basic and acidic residues" evidence="2">
    <location>
        <begin position="920"/>
        <end position="933"/>
    </location>
</feature>
<feature type="compositionally biased region" description="Low complexity" evidence="2">
    <location>
        <begin position="3862"/>
        <end position="3874"/>
    </location>
</feature>
<feature type="compositionally biased region" description="Low complexity" evidence="2">
    <location>
        <begin position="4771"/>
        <end position="4782"/>
    </location>
</feature>
<feature type="compositionally biased region" description="Polar residues" evidence="2">
    <location>
        <begin position="3775"/>
        <end position="3795"/>
    </location>
</feature>
<feature type="compositionally biased region" description="Basic and acidic residues" evidence="2">
    <location>
        <begin position="2399"/>
        <end position="2408"/>
    </location>
</feature>
<organism evidence="3 4">
    <name type="scientific">Claviceps purpurea (strain 20.1)</name>
    <name type="common">Ergot fungus</name>
    <name type="synonym">Sphacelia segetum</name>
    <dbReference type="NCBI Taxonomy" id="1111077"/>
    <lineage>
        <taxon>Eukaryota</taxon>
        <taxon>Fungi</taxon>
        <taxon>Dikarya</taxon>
        <taxon>Ascomycota</taxon>
        <taxon>Pezizomycotina</taxon>
        <taxon>Sordariomycetes</taxon>
        <taxon>Hypocreomycetidae</taxon>
        <taxon>Hypocreales</taxon>
        <taxon>Clavicipitaceae</taxon>
        <taxon>Claviceps</taxon>
    </lineage>
</organism>
<feature type="coiled-coil region" evidence="1">
    <location>
        <begin position="5429"/>
        <end position="5463"/>
    </location>
</feature>
<feature type="compositionally biased region" description="Acidic residues" evidence="2">
    <location>
        <begin position="340"/>
        <end position="351"/>
    </location>
</feature>
<feature type="compositionally biased region" description="Polar residues" evidence="2">
    <location>
        <begin position="3413"/>
        <end position="3422"/>
    </location>
</feature>
<feature type="compositionally biased region" description="Basic residues" evidence="2">
    <location>
        <begin position="3074"/>
        <end position="3085"/>
    </location>
</feature>
<feature type="region of interest" description="Disordered" evidence="2">
    <location>
        <begin position="2275"/>
        <end position="2642"/>
    </location>
</feature>
<gene>
    <name evidence="3" type="ORF">CPUR_06221</name>
</gene>
<feature type="region of interest" description="Disordered" evidence="2">
    <location>
        <begin position="228"/>
        <end position="272"/>
    </location>
</feature>
<feature type="compositionally biased region" description="Polar residues" evidence="2">
    <location>
        <begin position="2657"/>
        <end position="2666"/>
    </location>
</feature>
<feature type="compositionally biased region" description="Low complexity" evidence="2">
    <location>
        <begin position="1897"/>
        <end position="1910"/>
    </location>
</feature>
<evidence type="ECO:0000313" key="4">
    <source>
        <dbReference type="Proteomes" id="UP000016801"/>
    </source>
</evidence>
<feature type="compositionally biased region" description="Low complexity" evidence="2">
    <location>
        <begin position="2254"/>
        <end position="2263"/>
    </location>
</feature>
<feature type="compositionally biased region" description="Basic and acidic residues" evidence="2">
    <location>
        <begin position="241"/>
        <end position="254"/>
    </location>
</feature>
<feature type="region of interest" description="Disordered" evidence="2">
    <location>
        <begin position="311"/>
        <end position="357"/>
    </location>
</feature>
<feature type="compositionally biased region" description="Basic and acidic residues" evidence="2">
    <location>
        <begin position="4257"/>
        <end position="4278"/>
    </location>
</feature>
<feature type="region of interest" description="Disordered" evidence="2">
    <location>
        <begin position="1026"/>
        <end position="1277"/>
    </location>
</feature>
<keyword evidence="4" id="KW-1185">Reference proteome</keyword>
<feature type="compositionally biased region" description="Basic and acidic residues" evidence="2">
    <location>
        <begin position="2970"/>
        <end position="2994"/>
    </location>
</feature>
<feature type="compositionally biased region" description="Basic and acidic residues" evidence="2">
    <location>
        <begin position="5024"/>
        <end position="5045"/>
    </location>
</feature>
<feature type="region of interest" description="Disordered" evidence="2">
    <location>
        <begin position="5073"/>
        <end position="5319"/>
    </location>
</feature>
<feature type="compositionally biased region" description="Polar residues" evidence="2">
    <location>
        <begin position="1335"/>
        <end position="1350"/>
    </location>
</feature>
<feature type="compositionally biased region" description="Acidic residues" evidence="2">
    <location>
        <begin position="3465"/>
        <end position="3475"/>
    </location>
</feature>
<feature type="compositionally biased region" description="Basic and acidic residues" evidence="2">
    <location>
        <begin position="3885"/>
        <end position="3898"/>
    </location>
</feature>
<feature type="compositionally biased region" description="Basic and acidic residues" evidence="2">
    <location>
        <begin position="4429"/>
        <end position="4446"/>
    </location>
</feature>
<feature type="compositionally biased region" description="Polar residues" evidence="2">
    <location>
        <begin position="3922"/>
        <end position="3932"/>
    </location>
</feature>
<feature type="compositionally biased region" description="Basic residues" evidence="2">
    <location>
        <begin position="2948"/>
        <end position="2958"/>
    </location>
</feature>
<feature type="region of interest" description="Disordered" evidence="2">
    <location>
        <begin position="4256"/>
        <end position="4326"/>
    </location>
</feature>
<feature type="compositionally biased region" description="Basic and acidic residues" evidence="2">
    <location>
        <begin position="604"/>
        <end position="674"/>
    </location>
</feature>
<feature type="compositionally biased region" description="Polar residues" evidence="2">
    <location>
        <begin position="3245"/>
        <end position="3270"/>
    </location>
</feature>
<feature type="compositionally biased region" description="Basic residues" evidence="2">
    <location>
        <begin position="2751"/>
        <end position="2763"/>
    </location>
</feature>
<feature type="compositionally biased region" description="Polar residues" evidence="2">
    <location>
        <begin position="2512"/>
        <end position="2522"/>
    </location>
</feature>
<feature type="compositionally biased region" description="Basic residues" evidence="2">
    <location>
        <begin position="3311"/>
        <end position="3323"/>
    </location>
</feature>
<feature type="compositionally biased region" description="Low complexity" evidence="2">
    <location>
        <begin position="553"/>
        <end position="570"/>
    </location>
</feature>
<evidence type="ECO:0000256" key="1">
    <source>
        <dbReference type="SAM" id="Coils"/>
    </source>
</evidence>
<feature type="region of interest" description="Disordered" evidence="2">
    <location>
        <begin position="4711"/>
        <end position="4782"/>
    </location>
</feature>
<dbReference type="Proteomes" id="UP000016801">
    <property type="component" value="Unassembled WGS sequence"/>
</dbReference>
<feature type="compositionally biased region" description="Basic and acidic residues" evidence="2">
    <location>
        <begin position="1480"/>
        <end position="1507"/>
    </location>
</feature>
<feature type="compositionally biased region" description="Polar residues" evidence="2">
    <location>
        <begin position="4947"/>
        <end position="4964"/>
    </location>
</feature>
<sequence>MMRDHRRQSPESSKRRQRDVRRDSREDLTFVPPQPMMNRDSNIYMNTNVNLNPNVPSSSNYPEYYSSLPAPTETVITRTRDGDAPGRDRDRGIARERGRGKDVDRGTHRDQDRIRDQGRDEEWQDDHDQQRSFRQRAASESSGSYTSSSASSFLDISRHYPDKTRFGGILRTFWRAPSERRVRRRRSGLINKRRMLYFGNSSSSSVNSDLAYGTGFIARRKSRNSIYKSRATSGSFPAHETAGRDRQRINEYERSSVAGPSRPGRSKRDNTDAEILAIGRKLSGIARKQNDRDLRTSGKFKASGLAAAAAAVNEVRQKRRDTRSRGIGSSRQSHGAYSDSGDDSEWEDASDEEGRFSDAESALAYGSVVSQAIKPTQTSSSSRMPTSALGAGVAAMVGLFGASSKQTDRLSAGNGRKSSVVDPRLFGPQNSLRGMINTPCGYNDGKSMADHQQFNNLRRAETVPVHQGPARGTSQGFTSDTDRFGVEAMSTTYASQRDLPYRSRPAAIPLQQPSPKVPVSSKVYQAERLEDESKREATKPSHTRSDETGIGTGIKLTGLAAAAAAAVALASDRSSKREARREERRAERKEGLPEPMSLSPGVEPKGKEKETKRTVIESHEARDRDRTHERDSIRRDKEAEPEPSRKSKRDSHSSKQPDEKEHKRHSHHEEDEAPRKRREKTVEHHHHHPEAESSRKSKRSDRDHREKERERDGDRSTKSGSSSKSAKRESRKHDDREERRKEERIAEDLEQRRKEERAAQAHEERRKEERAAQAHVERHKEERTADKVTEQYWPSHPAVDPFQFQIHDDDSGFSVPAAPAPARPFQPTVSTVDWEHDVHDEPPRSVQSDVRISRRDSFEIQRAAENYKNVTRDVPQGYHPQQQNYYQGQYPGTQDIYEQAKHSTAPIAAATMASAIVVERARSRSRERRRDADYSQPTKDPVQEEADRYYRGLVTAQKIAAEEQQSRMATSSDKSVMDKYDDVLQSRSIAIVTPPEMEEAKSRGTSYPAPDADVQIDNKIYPQELHSFQVGDRPSSVHRSRESSHERERPILNLVYPTPVQSRQQTPSLSRAASEVEDKTASGAKSRGKSQDRDRDRDRDRNRENENDDGKDKDKKQKSKSKKSKSRDEPVDDSGVGSKGDSARSSGTSTVSSTAKSVTWGENSTKSFEVERPESRADSEPASGQAYSNDKPRPQLDQASPWGMIATAIAGSSSEPANEPDSKGSRSKPQASSDVSGGHWGRAGRDRDDYNVGAKSEPPIPGPKPVSPTADKMPGGFADDIEFAATLAAGLKDTGFDPNIVIDDPVYRRRDSPPHSSDPGGDGWNYGDSSGMVKNRTSGGQAVSEPSFSDQIDMMKEERTTGMDDREDASRSLSHKDKKRLEKESKRRSTDMTSEPVPAQSMETPPIDDLGERHRSKKERRKLERARLQSMERSEPLPVDSSQSPEFEDAPESQLPKKEKEKRERGKETSAEETSLENVAEYKDSSRDDSWRPREADDAERKESDRKKSTKSHRSRELDDDSYSRIPARTEYAEEKSAARMAESDGEWDSHRKSKSKSKSKRHSAGPDIISQSAPGSEFGDKDTSSKRSSKSKHRSGTDVDDYGGDPHGRKKEPWEEREVTSVVSEPRGDERHRERRSKRSSTYDDDDAKSIASAPGASRKSKRSSMYGDEENSRSSVSLAGSNRRGKDKEPEKSEKKSSGLFASLFKGTSTSTTSSSGSRDGSKKLDRESFLDNAGTLGAGAGLATAAIVASSSRPNATQASSEKEPEARDEVETARSRSFDDVLDHDPEIAPRAIRPAIDPQYGDLLPLPPSELGSPTTTAAENTPDLTDLPALPDSRPDTPPEERILKRDIYSHRRKRSSQETPTKSPSSTAIPIALRLGQRHIASPDSPGYHRPSSSGSPTTAPAATRREGRISWESSKEYKPLFLLEKTRRSSVETGTMLPQVDLSARPPRRLSEPRAPTSKQSPAPDFAKLEFGDASNRALHRDEPADVGLRIDTDLAAAAPFQGATTSQESTPKAILMPELPSWSAAAAAGETSTFWTSADADPVAVDSMSKNRSSYLLNSAPSSTKSNKTAASIDALESSNMLTPTKNISMQSFMPEVSEEMTSADEHFTDALEGSHSDIFEEARDWLDDGKFSSFEEGIESRQSTEAAQAPVVDVEPVTTIAVEEPVLEEWKSVSAKAMESPAAEPVAAIPAVEAEPEEWKSSTQPPGSEPITAIPVEEPEPEEWKTMTAKERKKARKQRKSRNLALAGAAAATAVATAGVASMLMEKPTQSQESTENVQNWDQVEPPGEEEGKKDGNAAEPSKVVEDSSAEIGTEQSTTAAELDVPTTTKIDDTAETSGVELIDDDEALPIAGENVPESSKVFEDPPIETETETGESTRELEVPTTSKVDAHAAESDYKGSLFADTDVEKAAKESLLDPATDVQSGSVGDGPKKELPESEASEGTTTKSKKGKKKKKKSKGTIPQTTEELPIPETVEDSAAGTLEQPKFVDEEIAPAFPRNVPTTDDMQTTEEPPYAMPALNEQGPSADPENVLSTPLPTKKGRSQADSLPTESESEPATFPENVETQQIGDSPKFVTVASQDKKEEKSSPIEDALPIENLRSSTQDDLDTALDPAVSEDGPQLRDIEAGWQPDVADVVAEIPVTDTARSVDTDAQSGGIGSVVEEAPVLEQSTEPQDLKIDVQPDATGTIAEEAPVYQSAEFRNLETDFQPDATEFNAGEAPVLDQSTELSEAPFAVVSKGKKKKKKGKKKSVQWEDSVPVLDAETAGLSASAGDDSDPVQATEPATSELGDNKEQPEIQPQSLEPEASEPLISQAEDPLESTMSPWQTEREVVDDGSADASWSEEAPSKQGKNKKDSWAVSKDPLEEEHVEHQPANTADAESMKQDVIGNQDDPAADFIPDTTVIDPFKTEALSAEKPSEAAAAAEDDFSVPLTGKKAKKKKKKKGSSTFSTPEPEPEPAHIESTEKETTDLDIPYTERETTTDLDIPSTEKETTTDLDIPSPEKETSIDLDIPSTEKETTTDLDIPFTEEPTTIEEHQPSTEASASAPAETPTEEQSPRATGKKNKKKKKRQSLNAETASAAQTISETPAQATAAETSTAVENVEEAKDDLLQDKQSSAMGKQDEKETRQILTTESTEEEPTTESYTEASTMAQTALDNNPFRADPEATSEASKEDKTDEEEKNTTVEKAGITDIMPGIEVTTQEEAGKSTPVDDEAKKKDDQIASPKDSVMTDNDPTLSSAITDTGKWNNDSSATVTDMPPPELLDSSSVPPDSFVNEAAASADPADDVDSFSPVKLSKKAKRKNKKQSALRDSWPDVAPEPVSEPASKDSMTSCDATPPFEDPKELLTTTGATAVQPEMEEASIDYGRGEPHLKQSITDKDQSVNENRAKDGVLDSSMPASEDQTLLASVHGTDLKQSAAVDNVVSDPDHARDATTASDTSGQERRTDSGDIETIYDEGETGTSKEDKEAKKKEMEVHVTSELVDEAAVSQQAETTKVGVDDLGDSWSESMSKKGKKKKKNKKAKQGSQSDDSPDQPILSQDAGDSHYADARPQDHMADPLGLATTGQSTDHTETGDAAEGDFQLEPAELNIPDAMFEKTPIADSQAPMVQADNIEASVSSAKEDFIKSVQDSSAHPSRDSDMPVIRDQLEGDGQWANFPLTDKEEEGAADDRMSQAGSLPRGQESSPDTTERFVEGSSIQHNEAIPSAAPTGSIDAAAETEASDKNIEASAGIIADHPGAEKTSLIRDAEMQDEPLSLSLDSGITTGGQAMSQQLQNDPTDGAWEGTPQRKLSKKEKRNKKKSSMTSSEQTTSEFSAKSMNTEGASAEPEESLPAEESDENKQEVAETALTATATAGTVSIVDSVELTNEERERSGDAKETLGPKVSSSGWVEEIDTANPMASLEGPSSTTANFLQQDKDQEYTTSKSSKKKQKKGKSRSLSVDEAPTPPPAPTVSPEILATETTAEEPPTEIEQTFDMAQQSPAQATPMMESGSEAKILPGAFDTTPLADVPAPVEAADLDEWALPTKKKGKKGKKGKKSKPSSGVMTPAEHGLDAEASASEFKKEQETGGTLELSVAKTEVDTPRVEAEEDLEPNTGEAKTEILSAEAEQVLEPAIAQTETDTLDLDAGQDLKPTTTHADIYTRLVEAEQVFEPSEAQTETDPLNLTAGQLLEPSATQTDTRNVEAEQVLEPRTTETEAEDLSAETGNILRPTTAQTDIEPRTVEAEQVLEPFTAQMETDTRRVEADTPKETDIEDDRAVLTKAKTTKKNDKKGKKRKSTGGVTTPDAPILALEPEATPALSPESVPEPIEPKEIALPSVEPVEPVETFVYFTDSGAGEATAAANESEPTNTKHEKVKSRSGNITPTETAPIPEAEELAPEVAAGPVPELPQAAQSALVLDDEVLVEPTDVEAKWDDHPGTEDKRDDNGESINDETTPADLMSRVEDPEATLTRDVEDAARKSITHTSTETAVTHQENAFRTASDTPALSAELTAIRSGPEEAEDLATAGTDAEEALLYERKGKDSILSSDDITAIHEATIQEPDSKLFEYETTKAFEKNDFPPNRTGRIDDSAEAIGVHDHEGKAEAPGIIGSNNHNEDDTSTGKTIGEVEGIFIPLSTSAYDSNIPPPTTEAEPSQVHDASAMDADPLAIAAQDRCFEADSLPTEQQESTGESLALQHMHRDATVAINVPTELTGPSTSTGANADDGWADPTSQKPTKEEKSRLSQVPVVDSRQGEEPALHADMKSNSPQALDAEAAEAPIDADVKRNVIDAPIAVGVDDSNSSAGDFGDDKAVSASKDQPSMDIALARDVTDPAQVDVDEGVSTAPESSAVAAGAVMGSVALLAEKFGGGRKKAKGKQNKIADKRQSQDDDVLYDSARWKGKNKKDLDDGIDADVDADSLGAPGEMDAKEVERMEKLEEKHDVQLKATSYEETTGALGTSTGGNVAESDEAQEGTARQGAPIEDDPTESPILGGETSTVVVVQESTRLPGRSAGMGEAVGGLQKERQDEDPFMRDIGSDSDFRRSPTRSLPAVQEVPEAEAVAARYNWPAPAMNRDSGFAPGTPTPRARQYGQPRDSAVHADGFEELGMHTPDMGTEKKLRRSPFVTPVLREPEAAATTPEPVKKSKGPPENDGEVASLAGAAAAAGPERRIEESRVASRDEKLRDYGLKARSASASSAASGLDIAARRSISNSSLGRQRTPEPLNLRPESPGIHRSTPTPPLRRIDKRMSGDLRSLRQQRSSGSISTSPSPALPPPVANESRVRAKGDEKDMADVYDGYGEGRIGSPRSPTRPHSMRRRQSMQVLELESKVEQLVAENRLLAEARAHAEQSVVQKAANVLADRDAEIESLRQSLQFLQNEVTRLTEVNDGLASANAELASKDSGRYAQMTRELDEARGAHTTFTQSLQDKDAEIAELRAQLEDAKEQIRQMQRKILESKAGDSEFLNLKDEDYFDHRCQQLCSHVQQWVLRFSKFSDMRACRSTSEINDEKTIDRLDNSVLDGSDVDAYLRDRIKRRDIFMAMTMNMIWEYVFTRYLFGMDREQRQKLKSLEKLLTEVGPVQAVRQWRAVTLTLLCKRPGFQNQRELDSEAVVQAIFQTLSKILPPPSNLEGQIQSQLRRVMREAVDLSIEMRTQRAEYMMLPPLQPEYDANGELVAKVSFDAAMMNERSGQLDVTNEELEAQQAVVRIVLFPLVVKRGNDDGVGEDKIVVCPAQVLIVRDHRHRRLTASSSDAGVASLGGHSRISLVPESVVQP</sequence>
<evidence type="ECO:0000313" key="3">
    <source>
        <dbReference type="EMBL" id="CCE32361.1"/>
    </source>
</evidence>
<feature type="compositionally biased region" description="Basic and acidic residues" evidence="2">
    <location>
        <begin position="1353"/>
        <end position="1370"/>
    </location>
</feature>
<feature type="compositionally biased region" description="Basic and acidic residues" evidence="2">
    <location>
        <begin position="1605"/>
        <end position="1620"/>
    </location>
</feature>
<feature type="compositionally biased region" description="Basic residues" evidence="2">
    <location>
        <begin position="3807"/>
        <end position="3819"/>
    </location>
</feature>
<feature type="region of interest" description="Disordered" evidence="2">
    <location>
        <begin position="4039"/>
        <end position="4115"/>
    </location>
</feature>
<feature type="compositionally biased region" description="Polar residues" evidence="2">
    <location>
        <begin position="2278"/>
        <end position="2292"/>
    </location>
</feature>
<feature type="compositionally biased region" description="Basic and acidic residues" evidence="2">
    <location>
        <begin position="1421"/>
        <end position="1435"/>
    </location>
</feature>
<feature type="compositionally biased region" description="Basic and acidic residues" evidence="2">
    <location>
        <begin position="1839"/>
        <end position="1856"/>
    </location>
</feature>
<feature type="compositionally biased region" description="Basic and acidic residues" evidence="2">
    <location>
        <begin position="1455"/>
        <end position="1470"/>
    </location>
</feature>
<feature type="compositionally biased region" description="Basic and acidic residues" evidence="2">
    <location>
        <begin position="726"/>
        <end position="787"/>
    </location>
</feature>
<feature type="compositionally biased region" description="Low complexity" evidence="2">
    <location>
        <begin position="2923"/>
        <end position="2936"/>
    </location>
</feature>
<feature type="compositionally biased region" description="Low complexity" evidence="2">
    <location>
        <begin position="48"/>
        <end position="69"/>
    </location>
</feature>
<feature type="region of interest" description="Disordered" evidence="2">
    <location>
        <begin position="462"/>
        <end position="481"/>
    </location>
</feature>
<keyword evidence="1" id="KW-0175">Coiled coil</keyword>
<feature type="region of interest" description="Disordered" evidence="2">
    <location>
        <begin position="1294"/>
        <end position="1729"/>
    </location>
</feature>
<feature type="region of interest" description="Disordered" evidence="2">
    <location>
        <begin position="3641"/>
        <end position="4010"/>
    </location>
</feature>
<feature type="region of interest" description="Disordered" evidence="2">
    <location>
        <begin position="4191"/>
        <end position="4225"/>
    </location>
</feature>
<feature type="compositionally biased region" description="Basic and acidic residues" evidence="2">
    <location>
        <begin position="2417"/>
        <end position="2426"/>
    </location>
</feature>
<feature type="compositionally biased region" description="Low complexity" evidence="2">
    <location>
        <begin position="5258"/>
        <end position="5272"/>
    </location>
</feature>
<dbReference type="PANTHER" id="PTHR40641:SF2">
    <property type="entry name" value="INVOLUCRIN REPEAT PROTEIN"/>
    <property type="match status" value="1"/>
</dbReference>
<feature type="region of interest" description="Disordered" evidence="2">
    <location>
        <begin position="800"/>
        <end position="827"/>
    </location>
</feature>
<feature type="compositionally biased region" description="Basic and acidic residues" evidence="2">
    <location>
        <begin position="1686"/>
        <end position="1699"/>
    </location>
</feature>
<feature type="region of interest" description="Disordered" evidence="2">
    <location>
        <begin position="920"/>
        <end position="946"/>
    </location>
</feature>
<feature type="compositionally biased region" description="Basic and acidic residues" evidence="2">
    <location>
        <begin position="689"/>
        <end position="717"/>
    </location>
</feature>
<feature type="compositionally biased region" description="Basic residues" evidence="2">
    <location>
        <begin position="675"/>
        <end position="688"/>
    </location>
</feature>
<feature type="compositionally biased region" description="Low complexity" evidence="2">
    <location>
        <begin position="3053"/>
        <end position="3068"/>
    </location>
</feature>
<feature type="compositionally biased region" description="Low complexity" evidence="2">
    <location>
        <begin position="138"/>
        <end position="151"/>
    </location>
</feature>
<feature type="compositionally biased region" description="Basic and acidic residues" evidence="2">
    <location>
        <begin position="4461"/>
        <end position="4479"/>
    </location>
</feature>
<feature type="region of interest" description="Disordered" evidence="2">
    <location>
        <begin position="4797"/>
        <end position="4821"/>
    </location>
</feature>
<evidence type="ECO:0000256" key="2">
    <source>
        <dbReference type="SAM" id="MobiDB-lite"/>
    </source>
</evidence>
<feature type="compositionally biased region" description="Basic and acidic residues" evidence="2">
    <location>
        <begin position="3559"/>
        <end position="3573"/>
    </location>
</feature>
<feature type="compositionally biased region" description="Basic residues" evidence="2">
    <location>
        <begin position="1552"/>
        <end position="1564"/>
    </location>
</feature>
<feature type="compositionally biased region" description="Low complexity" evidence="2">
    <location>
        <begin position="2193"/>
        <end position="2203"/>
    </location>
</feature>
<feature type="compositionally biased region" description="Basic residues" evidence="2">
    <location>
        <begin position="2241"/>
        <end position="2252"/>
    </location>
</feature>
<feature type="compositionally biased region" description="Basic and acidic residues" evidence="2">
    <location>
        <begin position="525"/>
        <end position="547"/>
    </location>
</feature>
<feature type="compositionally biased region" description="Polar residues" evidence="2">
    <location>
        <begin position="1864"/>
        <end position="1875"/>
    </location>
</feature>
<feature type="compositionally biased region" description="Low complexity" evidence="2">
    <location>
        <begin position="4398"/>
        <end position="4409"/>
    </location>
</feature>
<feature type="compositionally biased region" description="Basic and acidic residues" evidence="2">
    <location>
        <begin position="1089"/>
        <end position="1115"/>
    </location>
</feature>
<dbReference type="HOGENOM" id="CLU_000045_0_0_1"/>
<dbReference type="STRING" id="1111077.M1W322"/>
<feature type="compositionally biased region" description="Acidic residues" evidence="2">
    <location>
        <begin position="3844"/>
        <end position="3855"/>
    </location>
</feature>
<feature type="compositionally biased region" description="Basic and acidic residues" evidence="2">
    <location>
        <begin position="1168"/>
        <end position="1179"/>
    </location>
</feature>
<feature type="region of interest" description="Disordered" evidence="2">
    <location>
        <begin position="2749"/>
        <end position="3598"/>
    </location>
</feature>
<feature type="compositionally biased region" description="Basic residues" evidence="2">
    <location>
        <begin position="4870"/>
        <end position="4879"/>
    </location>
</feature>
<feature type="compositionally biased region" description="Basic residues" evidence="2">
    <location>
        <begin position="3944"/>
        <end position="3954"/>
    </location>
</feature>
<feature type="compositionally biased region" description="Low complexity" evidence="2">
    <location>
        <begin position="5192"/>
        <end position="5202"/>
    </location>
</feature>
<feature type="compositionally biased region" description="Basic and acidic residues" evidence="2">
    <location>
        <begin position="5169"/>
        <end position="5190"/>
    </location>
</feature>
<feature type="compositionally biased region" description="Basic and acidic residues" evidence="2">
    <location>
        <begin position="5245"/>
        <end position="5257"/>
    </location>
</feature>
<feature type="compositionally biased region" description="Basic and acidic residues" evidence="2">
    <location>
        <begin position="4753"/>
        <end position="4764"/>
    </location>
</feature>
<feature type="region of interest" description="Disordered" evidence="2">
    <location>
        <begin position="869"/>
        <end position="888"/>
    </location>
</feature>
<feature type="compositionally biased region" description="Basic residues" evidence="2">
    <location>
        <begin position="4044"/>
        <end position="4058"/>
    </location>
</feature>
<feature type="compositionally biased region" description="Low complexity" evidence="2">
    <location>
        <begin position="1143"/>
        <end position="1159"/>
    </location>
</feature>
<feature type="compositionally biased region" description="Polar residues" evidence="2">
    <location>
        <begin position="4483"/>
        <end position="4504"/>
    </location>
</feature>
<feature type="region of interest" description="Disordered" evidence="2">
    <location>
        <begin position="4870"/>
        <end position="5057"/>
    </location>
</feature>
<feature type="region of interest" description="Disordered" evidence="2">
    <location>
        <begin position="4355"/>
        <end position="4504"/>
    </location>
</feature>
<proteinExistence type="predicted"/>
<feature type="compositionally biased region" description="Basic and acidic residues" evidence="2">
    <location>
        <begin position="3478"/>
        <end position="3494"/>
    </location>
</feature>
<dbReference type="PANTHER" id="PTHR40641">
    <property type="entry name" value="INVOLUCRIN REPEAT PROTEIN (AFU_ORTHOLOGUE AFUA_2G08060)"/>
    <property type="match status" value="1"/>
</dbReference>
<dbReference type="OrthoDB" id="5365701at2759"/>
<feature type="region of interest" description="Disordered" evidence="2">
    <location>
        <begin position="2657"/>
        <end position="2710"/>
    </location>
</feature>
<feature type="compositionally biased region" description="Basic and acidic residues" evidence="2">
    <location>
        <begin position="2865"/>
        <end position="2884"/>
    </location>
</feature>
<feature type="compositionally biased region" description="Basic and acidic residues" evidence="2">
    <location>
        <begin position="1039"/>
        <end position="1050"/>
    </location>
</feature>
<feature type="compositionally biased region" description="Basic and acidic residues" evidence="2">
    <location>
        <begin position="1"/>
        <end position="28"/>
    </location>
</feature>
<reference evidence="3 4" key="1">
    <citation type="journal article" date="2013" name="PLoS Genet.">
        <title>Plant-symbiotic fungi as chemical engineers: Multi-genome analysis of the Clavicipitaceae reveals dynamics of alkaloid loci.</title>
        <authorList>
            <person name="Schardl C.L."/>
            <person name="Young C.A."/>
            <person name="Hesse U."/>
            <person name="Amyotte S.G."/>
            <person name="Andreeva K."/>
            <person name="Calie P.J."/>
            <person name="Fleetwood D.J."/>
            <person name="Haws D.C."/>
            <person name="Moore N."/>
            <person name="Oeser B."/>
            <person name="Panaccione D.G."/>
            <person name="Schweri K.K."/>
            <person name="Voisey C.R."/>
            <person name="Farman M.L."/>
            <person name="Jaromczyk J.W."/>
            <person name="Roe B.A."/>
            <person name="O'Sullivan D.M."/>
            <person name="Scott B."/>
            <person name="Tudzynski P."/>
            <person name="An Z."/>
            <person name="Arnaoudova E.G."/>
            <person name="Bullock C.T."/>
            <person name="Charlton N.D."/>
            <person name="Chen L."/>
            <person name="Cox M."/>
            <person name="Dinkins R.D."/>
            <person name="Florea S."/>
            <person name="Glenn A.E."/>
            <person name="Gordon A."/>
            <person name="Gueldener U."/>
            <person name="Harris D.R."/>
            <person name="Hollin W."/>
            <person name="Jaromczyk J."/>
            <person name="Johnson R.D."/>
            <person name="Khan A.K."/>
            <person name="Leistner E."/>
            <person name="Leuchtmann A."/>
            <person name="Li C."/>
            <person name="Liu J."/>
            <person name="Liu J."/>
            <person name="Liu M."/>
            <person name="Mace W."/>
            <person name="Machado C."/>
            <person name="Nagabhyru P."/>
            <person name="Pan J."/>
            <person name="Schmid J."/>
            <person name="Sugawara K."/>
            <person name="Steiner U."/>
            <person name="Takach J.E."/>
            <person name="Tanaka E."/>
            <person name="Webb J.S."/>
            <person name="Wilson E.V."/>
            <person name="Wiseman J.L."/>
            <person name="Yoshida R."/>
            <person name="Zeng Z."/>
        </authorList>
    </citation>
    <scope>NUCLEOTIDE SEQUENCE [LARGE SCALE GENOMIC DNA]</scope>
    <source>
        <strain evidence="3 4">20.1</strain>
    </source>
</reference>
<dbReference type="VEuPathDB" id="FungiDB:CPUR_06221"/>
<comment type="caution">
    <text evidence="3">The sequence shown here is derived from an EMBL/GenBank/DDBJ whole genome shotgun (WGS) entry which is preliminary data.</text>
</comment>
<feature type="compositionally biased region" description="Polar residues" evidence="2">
    <location>
        <begin position="1059"/>
        <end position="1071"/>
    </location>
</feature>
<dbReference type="EMBL" id="CAGA01000040">
    <property type="protein sequence ID" value="CCE32361.1"/>
    <property type="molecule type" value="Genomic_DNA"/>
</dbReference>
<feature type="coiled-coil region" evidence="1">
    <location>
        <begin position="5319"/>
        <end position="5389"/>
    </location>
</feature>
<feature type="compositionally biased region" description="Basic and acidic residues" evidence="2">
    <location>
        <begin position="5283"/>
        <end position="5295"/>
    </location>
</feature>
<feature type="region of interest" description="Disordered" evidence="2">
    <location>
        <begin position="1752"/>
        <end position="1918"/>
    </location>
</feature>
<feature type="region of interest" description="Disordered" evidence="2">
    <location>
        <begin position="1940"/>
        <end position="1974"/>
    </location>
</feature>